<dbReference type="GO" id="GO:0008061">
    <property type="term" value="F:chitin binding"/>
    <property type="evidence" value="ECO:0007669"/>
    <property type="project" value="UniProtKB-KW"/>
</dbReference>
<feature type="compositionally biased region" description="Polar residues" evidence="6">
    <location>
        <begin position="61"/>
        <end position="70"/>
    </location>
</feature>
<dbReference type="PANTHER" id="PTHR23301">
    <property type="entry name" value="CHITIN BINDING PERITROPHIN-A"/>
    <property type="match status" value="1"/>
</dbReference>
<dbReference type="Gene3D" id="2.170.140.10">
    <property type="entry name" value="Chitin binding domain"/>
    <property type="match status" value="1"/>
</dbReference>
<dbReference type="Pfam" id="PF01607">
    <property type="entry name" value="CBM_14"/>
    <property type="match status" value="1"/>
</dbReference>
<feature type="compositionally biased region" description="Basic and acidic residues" evidence="6">
    <location>
        <begin position="46"/>
        <end position="60"/>
    </location>
</feature>
<feature type="region of interest" description="Disordered" evidence="6">
    <location>
        <begin position="377"/>
        <end position="422"/>
    </location>
</feature>
<dbReference type="InterPro" id="IPR051940">
    <property type="entry name" value="Chitin_bind-dev_reg"/>
</dbReference>
<dbReference type="EMBL" id="CAJHNH020008268">
    <property type="protein sequence ID" value="CAG5135417.1"/>
    <property type="molecule type" value="Genomic_DNA"/>
</dbReference>
<feature type="compositionally biased region" description="Acidic residues" evidence="6">
    <location>
        <begin position="270"/>
        <end position="280"/>
    </location>
</feature>
<feature type="signal peptide" evidence="7">
    <location>
        <begin position="1"/>
        <end position="21"/>
    </location>
</feature>
<feature type="region of interest" description="Disordered" evidence="6">
    <location>
        <begin position="220"/>
        <end position="317"/>
    </location>
</feature>
<protein>
    <recommendedName>
        <fullName evidence="8">Chitin-binding type-2 domain-containing protein</fullName>
    </recommendedName>
</protein>
<evidence type="ECO:0000256" key="6">
    <source>
        <dbReference type="SAM" id="MobiDB-lite"/>
    </source>
</evidence>
<reference evidence="9" key="1">
    <citation type="submission" date="2021-04" db="EMBL/GenBank/DDBJ databases">
        <authorList>
            <consortium name="Molecular Ecology Group"/>
        </authorList>
    </citation>
    <scope>NUCLEOTIDE SEQUENCE</scope>
</reference>
<keyword evidence="5" id="KW-0325">Glycoprotein</keyword>
<keyword evidence="10" id="KW-1185">Reference proteome</keyword>
<keyword evidence="4" id="KW-1015">Disulfide bond</keyword>
<feature type="compositionally biased region" description="Basic and acidic residues" evidence="6">
    <location>
        <begin position="290"/>
        <end position="300"/>
    </location>
</feature>
<dbReference type="OrthoDB" id="6162551at2759"/>
<evidence type="ECO:0000256" key="7">
    <source>
        <dbReference type="SAM" id="SignalP"/>
    </source>
</evidence>
<feature type="compositionally biased region" description="Basic and acidic residues" evidence="6">
    <location>
        <begin position="71"/>
        <end position="120"/>
    </location>
</feature>
<evidence type="ECO:0000256" key="2">
    <source>
        <dbReference type="ARBA" id="ARBA00022729"/>
    </source>
</evidence>
<feature type="compositionally biased region" description="Basic and acidic residues" evidence="6">
    <location>
        <begin position="403"/>
        <end position="412"/>
    </location>
</feature>
<keyword evidence="2 7" id="KW-0732">Signal</keyword>
<feature type="compositionally biased region" description="Basic and acidic residues" evidence="6">
    <location>
        <begin position="258"/>
        <end position="269"/>
    </location>
</feature>
<dbReference type="SUPFAM" id="SSF57625">
    <property type="entry name" value="Invertebrate chitin-binding proteins"/>
    <property type="match status" value="1"/>
</dbReference>
<name>A0A8S4A0P1_9EUPU</name>
<feature type="chain" id="PRO_5035848479" description="Chitin-binding type-2 domain-containing protein" evidence="7">
    <location>
        <begin position="22"/>
        <end position="987"/>
    </location>
</feature>
<dbReference type="PANTHER" id="PTHR23301:SF0">
    <property type="entry name" value="CHITIN-BINDING TYPE-2 DOMAIN-CONTAINING PROTEIN-RELATED"/>
    <property type="match status" value="1"/>
</dbReference>
<feature type="region of interest" description="Disordered" evidence="6">
    <location>
        <begin position="43"/>
        <end position="150"/>
    </location>
</feature>
<dbReference type="Proteomes" id="UP000678393">
    <property type="component" value="Unassembled WGS sequence"/>
</dbReference>
<evidence type="ECO:0000256" key="4">
    <source>
        <dbReference type="ARBA" id="ARBA00023157"/>
    </source>
</evidence>
<evidence type="ECO:0000256" key="3">
    <source>
        <dbReference type="ARBA" id="ARBA00022737"/>
    </source>
</evidence>
<feature type="domain" description="Chitin-binding type-2" evidence="8">
    <location>
        <begin position="156"/>
        <end position="211"/>
    </location>
</feature>
<dbReference type="GO" id="GO:0005576">
    <property type="term" value="C:extracellular region"/>
    <property type="evidence" value="ECO:0007669"/>
    <property type="project" value="InterPro"/>
</dbReference>
<evidence type="ECO:0000256" key="5">
    <source>
        <dbReference type="ARBA" id="ARBA00023180"/>
    </source>
</evidence>
<feature type="compositionally biased region" description="Basic and acidic residues" evidence="6">
    <location>
        <begin position="387"/>
        <end position="396"/>
    </location>
</feature>
<dbReference type="InterPro" id="IPR002557">
    <property type="entry name" value="Chitin-bd_dom"/>
</dbReference>
<dbReference type="InterPro" id="IPR036508">
    <property type="entry name" value="Chitin-bd_dom_sf"/>
</dbReference>
<keyword evidence="1" id="KW-0147">Chitin-binding</keyword>
<evidence type="ECO:0000313" key="9">
    <source>
        <dbReference type="EMBL" id="CAG5135417.1"/>
    </source>
</evidence>
<evidence type="ECO:0000313" key="10">
    <source>
        <dbReference type="Proteomes" id="UP000678393"/>
    </source>
</evidence>
<organism evidence="9 10">
    <name type="scientific">Candidula unifasciata</name>
    <dbReference type="NCBI Taxonomy" id="100452"/>
    <lineage>
        <taxon>Eukaryota</taxon>
        <taxon>Metazoa</taxon>
        <taxon>Spiralia</taxon>
        <taxon>Lophotrochozoa</taxon>
        <taxon>Mollusca</taxon>
        <taxon>Gastropoda</taxon>
        <taxon>Heterobranchia</taxon>
        <taxon>Euthyneura</taxon>
        <taxon>Panpulmonata</taxon>
        <taxon>Eupulmonata</taxon>
        <taxon>Stylommatophora</taxon>
        <taxon>Helicina</taxon>
        <taxon>Helicoidea</taxon>
        <taxon>Geomitridae</taxon>
        <taxon>Candidula</taxon>
    </lineage>
</organism>
<feature type="compositionally biased region" description="Basic and acidic residues" evidence="6">
    <location>
        <begin position="128"/>
        <end position="139"/>
    </location>
</feature>
<comment type="caution">
    <text evidence="9">The sequence shown here is derived from an EMBL/GenBank/DDBJ whole genome shotgun (WGS) entry which is preliminary data.</text>
</comment>
<proteinExistence type="predicted"/>
<evidence type="ECO:0000259" key="8">
    <source>
        <dbReference type="PROSITE" id="PS50940"/>
    </source>
</evidence>
<feature type="compositionally biased region" description="Basic and acidic residues" evidence="6">
    <location>
        <begin position="241"/>
        <end position="251"/>
    </location>
</feature>
<evidence type="ECO:0000256" key="1">
    <source>
        <dbReference type="ARBA" id="ARBA00022669"/>
    </source>
</evidence>
<feature type="compositionally biased region" description="Polar residues" evidence="6">
    <location>
        <begin position="377"/>
        <end position="386"/>
    </location>
</feature>
<dbReference type="AlphaFoldDB" id="A0A8S4A0P1"/>
<sequence length="987" mass="108340">MDGSRILFACIIGAVVTAVYSELDKKIVNINSEGDKYLSSKHYRGKHTETSRDISNKEYYSKTSSMGNNRENIRNAKYSEEKTEDYSDGKEEKQYNTDNNGKVKDKNWGTDYGSDYKGDSDVGEDSESGGKKEYRRDGINDVGSSKDSYTSLDTADVTCSYGVKFIAHPEECTKFYQCAHLKPFLFTCPSGLYFNTHLEVCDWPSNVDCSNDDAGGPSYKTSYKTSKKLKQGPSYQSADQPDYHHDGEYKTKPKSISHPREMTSHKSDPTEYEDTDEDSQDTVSQSNVDTDSHMFKDNSKYNKHYQSRSSQKSSSNYPLTSPYHHMMAPFLPVGAMHFPMVPVMQSPLYQPFVPLHAGPNQSPVFLFKKVDDQTIKQSGDQALKESTGSKESKIQEDSTYQTKKTESSDKTHTSRSSTISDDKTQVQTVKKVIIKKSRPVFKQDVSGKDKTDQASSKRFYYYYYEDDIKDNDKKTQGLGVKKDETKNVYYYYVDGGKSDSYKDKRPLHDYDNKYDYYYGNNNYDYNYEDNSGKGNSRVQHLVSVDNKYNNKNKKQLKTSANYKAANEISDEELGVIHFNHLGRDSKTKAKGEVLGDISSLLPLMLLGGASGGQQLLMTSLLLSGLKSGGNRKGEQTKGKGDKDDIIKQLVLLSLLNGNGNNNPLTGSGNNNIPTVNVPNVQMMNGQFVNIATGQPAVLLDPVTGQQVTPAQVSVNPTTGQLAVTATGNPVFLQDSLTGNLQPAIVGNTIQGNPLLPVTARRRPGRRVNFGANMNNINNRFIPLAPALANQHTATSASGHDAVNLIFLSPLTPSSLPPPINNDGSATLIRGSLRDILGPNLANFISNVPLVPGQGLPNSAAGSKQSCNVVRSGETVPFRISPRGGRLLPSECDAIGKLLDKFVPTFLQNFVPSDAAFAGFGSSNRNSNNSQQSVTSRPNIIEAPTASSNTVSSGTSNFIGGGSINDFINVRNDHNGCIIAVPNIVSQC</sequence>
<dbReference type="SMART" id="SM00494">
    <property type="entry name" value="ChtBD2"/>
    <property type="match status" value="1"/>
</dbReference>
<dbReference type="PROSITE" id="PS50940">
    <property type="entry name" value="CHIT_BIND_II"/>
    <property type="match status" value="1"/>
</dbReference>
<keyword evidence="3" id="KW-0677">Repeat</keyword>
<gene>
    <name evidence="9" type="ORF">CUNI_LOCUS20975</name>
</gene>
<accession>A0A8S4A0P1</accession>